<keyword evidence="3" id="KW-1185">Reference proteome</keyword>
<dbReference type="AlphaFoldDB" id="A0A9P6ST97"/>
<evidence type="ECO:0000313" key="2">
    <source>
        <dbReference type="EMBL" id="KAF9998667.1"/>
    </source>
</evidence>
<reference evidence="2" key="1">
    <citation type="journal article" date="2020" name="Fungal Divers.">
        <title>Resolving the Mortierellaceae phylogeny through synthesis of multi-gene phylogenetics and phylogenomics.</title>
        <authorList>
            <person name="Vandepol N."/>
            <person name="Liber J."/>
            <person name="Desiro A."/>
            <person name="Na H."/>
            <person name="Kennedy M."/>
            <person name="Barry K."/>
            <person name="Grigoriev I.V."/>
            <person name="Miller A.N."/>
            <person name="O'Donnell K."/>
            <person name="Stajich J.E."/>
            <person name="Bonito G."/>
        </authorList>
    </citation>
    <scope>NUCLEOTIDE SEQUENCE</scope>
    <source>
        <strain evidence="2">NRRL 2769</strain>
    </source>
</reference>
<feature type="compositionally biased region" description="Polar residues" evidence="1">
    <location>
        <begin position="193"/>
        <end position="215"/>
    </location>
</feature>
<feature type="region of interest" description="Disordered" evidence="1">
    <location>
        <begin position="193"/>
        <end position="249"/>
    </location>
</feature>
<name>A0A9P6ST97_9FUNG</name>
<evidence type="ECO:0000313" key="3">
    <source>
        <dbReference type="Proteomes" id="UP000703661"/>
    </source>
</evidence>
<comment type="caution">
    <text evidence="2">The sequence shown here is derived from an EMBL/GenBank/DDBJ whole genome shotgun (WGS) entry which is preliminary data.</text>
</comment>
<sequence length="386" mass="41972">MEIVDKPEVVLLDNLNPTSLSSHFNRTMRTATTGFESSLHPQLIDATGTTLDPALSQEHRAKTRLQKLIRVPPTVAQTHTRMTPINLGIGRVDRKRLNSLTIASVTPTTVSSKSSSFLLTSEVEPNSISSSLSFAADSNTSSDPKLKDNLVNNHNSNDDKNNRGSQPMVPRDGFTFANSLFEKVRFRVWQQSIAQQKPQPTTKSHPAEESGSSQEDGIASKGSNRDSTEVESNASNSCPNTLSAGTAGNINSNGHLDVLHHLHTANPHDPSNDSDGTVTDLEDLNATRLRQRKNSFSSCHSSTGLDVIDVNTTPRPSPTAADALHTEVITELAAEDALSHLLADNEQDPVDLFEEILTRQHMTEDAIAASLHELRQLILAYGIPEQ</sequence>
<protein>
    <submittedName>
        <fullName evidence="2">Uncharacterized protein</fullName>
    </submittedName>
</protein>
<accession>A0A9P6ST97</accession>
<proteinExistence type="predicted"/>
<feature type="compositionally biased region" description="Polar residues" evidence="1">
    <location>
        <begin position="230"/>
        <end position="249"/>
    </location>
</feature>
<feature type="region of interest" description="Disordered" evidence="1">
    <location>
        <begin position="133"/>
        <end position="173"/>
    </location>
</feature>
<gene>
    <name evidence="2" type="ORF">BGZ80_006728</name>
</gene>
<dbReference type="Proteomes" id="UP000703661">
    <property type="component" value="Unassembled WGS sequence"/>
</dbReference>
<evidence type="ECO:0000256" key="1">
    <source>
        <dbReference type="SAM" id="MobiDB-lite"/>
    </source>
</evidence>
<feature type="compositionally biased region" description="Low complexity" evidence="1">
    <location>
        <begin position="133"/>
        <end position="142"/>
    </location>
</feature>
<feature type="non-terminal residue" evidence="2">
    <location>
        <position position="386"/>
    </location>
</feature>
<dbReference type="EMBL" id="JAAAID010003338">
    <property type="protein sequence ID" value="KAF9998667.1"/>
    <property type="molecule type" value="Genomic_DNA"/>
</dbReference>
<organism evidence="2 3">
    <name type="scientific">Entomortierella chlamydospora</name>
    <dbReference type="NCBI Taxonomy" id="101097"/>
    <lineage>
        <taxon>Eukaryota</taxon>
        <taxon>Fungi</taxon>
        <taxon>Fungi incertae sedis</taxon>
        <taxon>Mucoromycota</taxon>
        <taxon>Mortierellomycotina</taxon>
        <taxon>Mortierellomycetes</taxon>
        <taxon>Mortierellales</taxon>
        <taxon>Mortierellaceae</taxon>
        <taxon>Entomortierella</taxon>
    </lineage>
</organism>